<reference evidence="2" key="1">
    <citation type="submission" date="2021-01" db="EMBL/GenBank/DDBJ databases">
        <authorList>
            <consortium name="Genoscope - CEA"/>
            <person name="William W."/>
        </authorList>
    </citation>
    <scope>NUCLEOTIDE SEQUENCE</scope>
</reference>
<name>A0A8S1PYE6_9CILI</name>
<evidence type="ECO:0000256" key="1">
    <source>
        <dbReference type="SAM" id="MobiDB-lite"/>
    </source>
</evidence>
<gene>
    <name evidence="2" type="ORF">PSON_ATCC_30995.1.T0890125</name>
</gene>
<comment type="caution">
    <text evidence="2">The sequence shown here is derived from an EMBL/GenBank/DDBJ whole genome shotgun (WGS) entry which is preliminary data.</text>
</comment>
<dbReference type="AlphaFoldDB" id="A0A8S1PYE6"/>
<evidence type="ECO:0000313" key="2">
    <source>
        <dbReference type="EMBL" id="CAD8107658.1"/>
    </source>
</evidence>
<feature type="region of interest" description="Disordered" evidence="1">
    <location>
        <begin position="1"/>
        <end position="29"/>
    </location>
</feature>
<accession>A0A8S1PYE6</accession>
<feature type="region of interest" description="Disordered" evidence="1">
    <location>
        <begin position="103"/>
        <end position="122"/>
    </location>
</feature>
<dbReference type="EMBL" id="CAJJDN010000089">
    <property type="protein sequence ID" value="CAD8107658.1"/>
    <property type="molecule type" value="Genomic_DNA"/>
</dbReference>
<sequence>MNIQNYSTKDEKKKTLLKPRIRSSSKETTQQLLTQARVAIQNPPVYINTTADKYRKHSVDNKKQVKPKKKKKTQKKIQQLDNEEEQKLLEEEQKRLRNLEEFQRQQWKKMSQEERDRLKNEENDRVQIEMIWDKEIHEQKKMFRI</sequence>
<feature type="compositionally biased region" description="Basic residues" evidence="1">
    <location>
        <begin position="64"/>
        <end position="75"/>
    </location>
</feature>
<keyword evidence="3" id="KW-1185">Reference proteome</keyword>
<feature type="compositionally biased region" description="Basic and acidic residues" evidence="1">
    <location>
        <begin position="110"/>
        <end position="122"/>
    </location>
</feature>
<proteinExistence type="predicted"/>
<feature type="region of interest" description="Disordered" evidence="1">
    <location>
        <begin position="50"/>
        <end position="81"/>
    </location>
</feature>
<dbReference type="Proteomes" id="UP000692954">
    <property type="component" value="Unassembled WGS sequence"/>
</dbReference>
<evidence type="ECO:0000313" key="3">
    <source>
        <dbReference type="Proteomes" id="UP000692954"/>
    </source>
</evidence>
<organism evidence="2 3">
    <name type="scientific">Paramecium sonneborni</name>
    <dbReference type="NCBI Taxonomy" id="65129"/>
    <lineage>
        <taxon>Eukaryota</taxon>
        <taxon>Sar</taxon>
        <taxon>Alveolata</taxon>
        <taxon>Ciliophora</taxon>
        <taxon>Intramacronucleata</taxon>
        <taxon>Oligohymenophorea</taxon>
        <taxon>Peniculida</taxon>
        <taxon>Parameciidae</taxon>
        <taxon>Paramecium</taxon>
    </lineage>
</organism>
<protein>
    <submittedName>
        <fullName evidence="2">Uncharacterized protein</fullName>
    </submittedName>
</protein>